<dbReference type="Gene3D" id="3.20.20.80">
    <property type="entry name" value="Glycosidases"/>
    <property type="match status" value="1"/>
</dbReference>
<dbReference type="InterPro" id="IPR017853">
    <property type="entry name" value="GH"/>
</dbReference>
<sequence>MKVINTPGAHGKVAAAITVALALGLIGTAGPQADARAAATAIKIEGEAPTRADIPSASDRRASGGRYLALATARRPDGRGWYATYTVHAPAAGPYSLEATMSSPLEQAEDTETGSPINLAVNGGPSTQVSKSQAYWSDAPRAWGDLYRLGLGDVELHRGVNEITFRIDEPVAFEGAVLHRFLLDSFTLTPTPLALSDVHIQDPATNLGIYRSKADLRFRLNAHTAAPQTVRYDIRDHRSSRVASGTATIPAGATTATLALPNLPPGHYTTSATLSGKTLVGRFARLPEQRPVQGSGNRFGVNTWAHAVVPSARRDALADALRQMGAGYVRDGRSWPATEPRRGRYAPTPQDGVIAAMHRHGLKSLEVIEGPPEWAMTPTSVPLPADLRDAYRYGRHVAGKPSGVRPDVVQMSNEPDVDDTASTGDQQAAYVKAAALGVAARRDRPLIALPGIADIGPYQQLMLRSDVVRYADIWSFHGYPWPPGTPDPDVPSSAGDQHELWRRHGEGTARWMTESGIFLPVQPGQDPTGARQSEQARYLVRSAVEDLADGVDKHFWFAGPPLTDDGFTFSMFSRAFQPLPAYSAHAALTGLLGRADFVWRLPGLPAGASGHVFDSGTQNVTVLWAAKPTQVQLPISGRVDRYDLMGAPQGPAERATDGTLHITASPDPIYLVSQRTERRPHRPHGEQQLRRAPSAAEQVVLSQRYAAANAAPGKDNGNTEPPVGYRMGTTTRMWLDAYNFGNRPQKISLSGRVSNGWTIRPGAATTITIPPQGRVSVPFTITAGTRPRPGIDYDLTFTGTLAGRPIPPSASWIQLKR</sequence>
<dbReference type="AlphaFoldDB" id="A0A7K1L1Q8"/>
<reference evidence="2 3" key="1">
    <citation type="submission" date="2019-11" db="EMBL/GenBank/DDBJ databases">
        <authorList>
            <person name="Cao P."/>
        </authorList>
    </citation>
    <scope>NUCLEOTIDE SEQUENCE [LARGE SCALE GENOMIC DNA]</scope>
    <source>
        <strain evidence="2 3">NEAU-AAG5</strain>
    </source>
</reference>
<comment type="caution">
    <text evidence="2">The sequence shown here is derived from an EMBL/GenBank/DDBJ whole genome shotgun (WGS) entry which is preliminary data.</text>
</comment>
<dbReference type="SUPFAM" id="SSF51445">
    <property type="entry name" value="(Trans)glycosidases"/>
    <property type="match status" value="1"/>
</dbReference>
<feature type="region of interest" description="Disordered" evidence="1">
    <location>
        <begin position="675"/>
        <end position="696"/>
    </location>
</feature>
<dbReference type="GO" id="GO:0004553">
    <property type="term" value="F:hydrolase activity, hydrolyzing O-glycosyl compounds"/>
    <property type="evidence" value="ECO:0007669"/>
    <property type="project" value="TreeGrafter"/>
</dbReference>
<dbReference type="Gene3D" id="2.60.120.260">
    <property type="entry name" value="Galactose-binding domain-like"/>
    <property type="match status" value="1"/>
</dbReference>
<dbReference type="Proteomes" id="UP000432015">
    <property type="component" value="Unassembled WGS sequence"/>
</dbReference>
<protein>
    <submittedName>
        <fullName evidence="2">Uncharacterized protein</fullName>
    </submittedName>
</protein>
<evidence type="ECO:0000256" key="1">
    <source>
        <dbReference type="SAM" id="MobiDB-lite"/>
    </source>
</evidence>
<dbReference type="InterPro" id="IPR051923">
    <property type="entry name" value="Glycosyl_Hydrolase_39"/>
</dbReference>
<evidence type="ECO:0000313" key="3">
    <source>
        <dbReference type="Proteomes" id="UP000432015"/>
    </source>
</evidence>
<name>A0A7K1L1Q8_9ACTN</name>
<dbReference type="PANTHER" id="PTHR12631:SF10">
    <property type="entry name" value="BETA-XYLOSIDASE-LIKE PROTEIN-RELATED"/>
    <property type="match status" value="1"/>
</dbReference>
<organism evidence="2 3">
    <name type="scientific">Actinomadura litoris</name>
    <dbReference type="NCBI Taxonomy" id="2678616"/>
    <lineage>
        <taxon>Bacteria</taxon>
        <taxon>Bacillati</taxon>
        <taxon>Actinomycetota</taxon>
        <taxon>Actinomycetes</taxon>
        <taxon>Streptosporangiales</taxon>
        <taxon>Thermomonosporaceae</taxon>
        <taxon>Actinomadura</taxon>
    </lineage>
</organism>
<dbReference type="EMBL" id="WOFH01000005">
    <property type="protein sequence ID" value="MUN38332.1"/>
    <property type="molecule type" value="Genomic_DNA"/>
</dbReference>
<proteinExistence type="predicted"/>
<evidence type="ECO:0000313" key="2">
    <source>
        <dbReference type="EMBL" id="MUN38332.1"/>
    </source>
</evidence>
<accession>A0A7K1L1Q8</accession>
<gene>
    <name evidence="2" type="ORF">GNZ18_17210</name>
</gene>
<dbReference type="PANTHER" id="PTHR12631">
    <property type="entry name" value="ALPHA-L-IDURONIDASE"/>
    <property type="match status" value="1"/>
</dbReference>
<dbReference type="RefSeq" id="WP_156217443.1">
    <property type="nucleotide sequence ID" value="NZ_WOFH01000005.1"/>
</dbReference>
<keyword evidence="3" id="KW-1185">Reference proteome</keyword>